<gene>
    <name evidence="8" type="ORF">SEPCBS57363_002602</name>
</gene>
<protein>
    <recommendedName>
        <fullName evidence="7">Ubiquitin-like protease family profile domain-containing protein</fullName>
    </recommendedName>
</protein>
<dbReference type="PANTHER" id="PTHR12606">
    <property type="entry name" value="SENTRIN/SUMO-SPECIFIC PROTEASE"/>
    <property type="match status" value="1"/>
</dbReference>
<feature type="region of interest" description="Disordered" evidence="6">
    <location>
        <begin position="422"/>
        <end position="441"/>
    </location>
</feature>
<organism evidence="8 9">
    <name type="scientific">Sporothrix epigloea</name>
    <dbReference type="NCBI Taxonomy" id="1892477"/>
    <lineage>
        <taxon>Eukaryota</taxon>
        <taxon>Fungi</taxon>
        <taxon>Dikarya</taxon>
        <taxon>Ascomycota</taxon>
        <taxon>Pezizomycotina</taxon>
        <taxon>Sordariomycetes</taxon>
        <taxon>Sordariomycetidae</taxon>
        <taxon>Ophiostomatales</taxon>
        <taxon>Ophiostomataceae</taxon>
        <taxon>Sporothrix</taxon>
    </lineage>
</organism>
<dbReference type="Proteomes" id="UP001642501">
    <property type="component" value="Unassembled WGS sequence"/>
</dbReference>
<feature type="region of interest" description="Disordered" evidence="6">
    <location>
        <begin position="25"/>
        <end position="45"/>
    </location>
</feature>
<reference evidence="8 9" key="1">
    <citation type="submission" date="2024-01" db="EMBL/GenBank/DDBJ databases">
        <authorList>
            <person name="Allen C."/>
            <person name="Tagirdzhanova G."/>
        </authorList>
    </citation>
    <scope>NUCLEOTIDE SEQUENCE [LARGE SCALE GENOMIC DNA]</scope>
    <source>
        <strain evidence="8 9">CBS 573.63</strain>
    </source>
</reference>
<keyword evidence="4" id="KW-0788">Thiol protease</keyword>
<feature type="domain" description="Ubiquitin-like protease family profile" evidence="7">
    <location>
        <begin position="568"/>
        <end position="741"/>
    </location>
</feature>
<comment type="similarity">
    <text evidence="1">Belongs to the peptidase C48 family.</text>
</comment>
<evidence type="ECO:0000256" key="4">
    <source>
        <dbReference type="ARBA" id="ARBA00022807"/>
    </source>
</evidence>
<dbReference type="EMBL" id="CAWUOM010000035">
    <property type="protein sequence ID" value="CAK7267462.1"/>
    <property type="molecule type" value="Genomic_DNA"/>
</dbReference>
<keyword evidence="9" id="KW-1185">Reference proteome</keyword>
<dbReference type="PANTHER" id="PTHR12606:SF141">
    <property type="entry name" value="GH15225P-RELATED"/>
    <property type="match status" value="1"/>
</dbReference>
<dbReference type="InterPro" id="IPR003653">
    <property type="entry name" value="Peptidase_C48_C"/>
</dbReference>
<evidence type="ECO:0000259" key="7">
    <source>
        <dbReference type="PROSITE" id="PS50600"/>
    </source>
</evidence>
<comment type="caution">
    <text evidence="8">The sequence shown here is derived from an EMBL/GenBank/DDBJ whole genome shotgun (WGS) entry which is preliminary data.</text>
</comment>
<feature type="coiled-coil region" evidence="5">
    <location>
        <begin position="486"/>
        <end position="524"/>
    </location>
</feature>
<proteinExistence type="inferred from homology"/>
<evidence type="ECO:0000256" key="3">
    <source>
        <dbReference type="ARBA" id="ARBA00022801"/>
    </source>
</evidence>
<dbReference type="SUPFAM" id="SSF54001">
    <property type="entry name" value="Cysteine proteinases"/>
    <property type="match status" value="1"/>
</dbReference>
<dbReference type="Gene3D" id="3.40.395.10">
    <property type="entry name" value="Adenoviral Proteinase, Chain A"/>
    <property type="match status" value="1"/>
</dbReference>
<evidence type="ECO:0000256" key="1">
    <source>
        <dbReference type="ARBA" id="ARBA00005234"/>
    </source>
</evidence>
<name>A0ABP0DJJ3_9PEZI</name>
<accession>A0ABP0DJJ3</accession>
<evidence type="ECO:0000256" key="5">
    <source>
        <dbReference type="SAM" id="Coils"/>
    </source>
</evidence>
<evidence type="ECO:0000313" key="8">
    <source>
        <dbReference type="EMBL" id="CAK7267462.1"/>
    </source>
</evidence>
<evidence type="ECO:0000256" key="2">
    <source>
        <dbReference type="ARBA" id="ARBA00022670"/>
    </source>
</evidence>
<dbReference type="InterPro" id="IPR038765">
    <property type="entry name" value="Papain-like_cys_pep_sf"/>
</dbReference>
<dbReference type="Pfam" id="PF02902">
    <property type="entry name" value="Peptidase_C48"/>
    <property type="match status" value="1"/>
</dbReference>
<feature type="compositionally biased region" description="Basic and acidic residues" evidence="6">
    <location>
        <begin position="31"/>
        <end position="45"/>
    </location>
</feature>
<keyword evidence="5" id="KW-0175">Coiled coil</keyword>
<sequence length="780" mass="87236">MRPDTLRELLRNGFSFISERLLHHTTPADDTNSHNHDDDSRNEDPITVDRIKSTSFSAHAAQTFSPFSKDHMLVWRDGPLDYISAAGFESIASLLCAWKDDLEAGRVARCPNARRSDDGHRSETRLSAVIHNFMLERSAQNTEQAWNDAVVEFLKAIDATERWISVLYAPETFDRIKAQEVIPYEVIKTSIQQFWDNRCGLCAVGDFLAFAIHETHQWSHPGMRLSQLSLMKLLVDLEAFHRQQPILSFVAVERQSRAPGYFYDDGDGAVEPVSAEGLCDLWLGSRTRATINSWESRALPPCRVFEKSSPNVRTQEALRRLRIVKAAAASLKASRMLSDGSGSLLVTPSRSLLSERYRLSAGDWSTRTSLSALPSVKEYRISAKRKATIGAPDPRQLKRSRLEKAIRSDVRKAKAEAEAAAAAAASVPLPPSPAATEPTSDEDFDTAVEDVASRQRLPWAAIFPEEDDDDLHKLPRLRISTAKADELRLIAEKKRAAQEAARLRREAEIRRKEEEARRREEEELARKSGLRKPARKVIASLSDAWHSRVNAAICADPNKDIAKSPEGTALRRNDFKTVVSKSEWLNDEIVNGFLLHLANYINGKAGITNPKTQTPKCHAFTSFFWKPLSSKGAAGTERWMRRVGVTRDNFLKIETILIPICESSHWTLVVVRPSRATITHMDSLGSSGAGRPATTGIVMRWVKDLLKDNFSDKWRVQHYNSPRQTNGWDCGVHTITNALFLSLGLDPSFYGSVDMPLQRDRIAATLINGGFSGELDLAGL</sequence>
<dbReference type="PROSITE" id="PS50600">
    <property type="entry name" value="ULP_PROTEASE"/>
    <property type="match status" value="1"/>
</dbReference>
<evidence type="ECO:0000256" key="6">
    <source>
        <dbReference type="SAM" id="MobiDB-lite"/>
    </source>
</evidence>
<evidence type="ECO:0000313" key="9">
    <source>
        <dbReference type="Proteomes" id="UP001642501"/>
    </source>
</evidence>
<keyword evidence="3" id="KW-0378">Hydrolase</keyword>
<keyword evidence="2" id="KW-0645">Protease</keyword>